<evidence type="ECO:0000256" key="5">
    <source>
        <dbReference type="SAM" id="Phobius"/>
    </source>
</evidence>
<protein>
    <recommendedName>
        <fullName evidence="7">Immunoglobulin V-set domain-containing protein</fullName>
    </recommendedName>
</protein>
<feature type="transmembrane region" description="Helical" evidence="5">
    <location>
        <begin position="229"/>
        <end position="257"/>
    </location>
</feature>
<dbReference type="GO" id="GO:0038023">
    <property type="term" value="F:signaling receptor activity"/>
    <property type="evidence" value="ECO:0007669"/>
    <property type="project" value="TreeGrafter"/>
</dbReference>
<proteinExistence type="predicted"/>
<dbReference type="Pfam" id="PF07686">
    <property type="entry name" value="V-set"/>
    <property type="match status" value="1"/>
</dbReference>
<dbReference type="GO" id="GO:0009986">
    <property type="term" value="C:cell surface"/>
    <property type="evidence" value="ECO:0007669"/>
    <property type="project" value="TreeGrafter"/>
</dbReference>
<evidence type="ECO:0000256" key="1">
    <source>
        <dbReference type="ARBA" id="ARBA00022729"/>
    </source>
</evidence>
<keyword evidence="5" id="KW-0812">Transmembrane</keyword>
<feature type="region of interest" description="Disordered" evidence="4">
    <location>
        <begin position="337"/>
        <end position="362"/>
    </location>
</feature>
<feature type="signal peptide" evidence="6">
    <location>
        <begin position="1"/>
        <end position="19"/>
    </location>
</feature>
<dbReference type="AlphaFoldDB" id="A0A8D0KSX8"/>
<evidence type="ECO:0000256" key="3">
    <source>
        <dbReference type="ARBA" id="ARBA00023319"/>
    </source>
</evidence>
<keyword evidence="5" id="KW-1133">Transmembrane helix</keyword>
<keyword evidence="3" id="KW-0393">Immunoglobulin domain</keyword>
<keyword evidence="9" id="KW-1185">Reference proteome</keyword>
<reference evidence="8" key="2">
    <citation type="submission" date="2025-09" db="UniProtKB">
        <authorList>
            <consortium name="Ensembl"/>
        </authorList>
    </citation>
    <scope>IDENTIFICATION</scope>
</reference>
<dbReference type="PANTHER" id="PTHR16423">
    <property type="entry name" value="TREM-LIKE TRANSCRIPT PROTEIN"/>
    <property type="match status" value="1"/>
</dbReference>
<dbReference type="InterPro" id="IPR036179">
    <property type="entry name" value="Ig-like_dom_sf"/>
</dbReference>
<feature type="chain" id="PRO_5034028369" description="Immunoglobulin V-set domain-containing protein" evidence="6">
    <location>
        <begin position="20"/>
        <end position="374"/>
    </location>
</feature>
<evidence type="ECO:0000256" key="4">
    <source>
        <dbReference type="SAM" id="MobiDB-lite"/>
    </source>
</evidence>
<dbReference type="InterPro" id="IPR013106">
    <property type="entry name" value="Ig_V-set"/>
</dbReference>
<sequence length="374" mass="42461">MGGFPALLLLLALPESCMAGEDTQVFLHAEGEPSRANCSYDVHNSLHEKKFWCEELSEKSCPVSALSSSLKERINRNHALHSLRRENSGTHQCGVWGDLKNILLQRMQMVVSPESDYLQKKGNSLSLHCSYSLIANIRKLQCFIWCKMVSQIRCQPIIRGNSDQSIVKIGRTEMMNDFSWKMIRVWLKKLQLNDSGEYHLESHFQGRNKLLNRIMLEVLGEYRTFPCRILYALMVLSSFLPTTALIATVILLITTYIRRKRAGKDRRNKASRMAEGELNDSTIYAVIRHQPQPKPEDVIYVNIQPSPKVFFHVQEPSGNSVSSGPVEYATVIFRASTSHSGTEKRKPGPPKQSSTKPWACSQNFAELPLETTHL</sequence>
<dbReference type="Gene3D" id="2.60.40.10">
    <property type="entry name" value="Immunoglobulins"/>
    <property type="match status" value="2"/>
</dbReference>
<dbReference type="Proteomes" id="UP000694551">
    <property type="component" value="Unplaced"/>
</dbReference>
<dbReference type="InterPro" id="IPR013783">
    <property type="entry name" value="Ig-like_fold"/>
</dbReference>
<evidence type="ECO:0000256" key="6">
    <source>
        <dbReference type="SAM" id="SignalP"/>
    </source>
</evidence>
<keyword evidence="5" id="KW-0472">Membrane</keyword>
<evidence type="ECO:0000313" key="8">
    <source>
        <dbReference type="Ensembl" id="ENSSOCP00000006386.1"/>
    </source>
</evidence>
<keyword evidence="2" id="KW-1015">Disulfide bond</keyword>
<accession>A0A8D0KSX8</accession>
<feature type="domain" description="Immunoglobulin V-set" evidence="7">
    <location>
        <begin position="120"/>
        <end position="218"/>
    </location>
</feature>
<organism evidence="8 9">
    <name type="scientific">Strix occidentalis caurina</name>
    <name type="common">northern spotted owl</name>
    <dbReference type="NCBI Taxonomy" id="311401"/>
    <lineage>
        <taxon>Eukaryota</taxon>
        <taxon>Metazoa</taxon>
        <taxon>Chordata</taxon>
        <taxon>Craniata</taxon>
        <taxon>Vertebrata</taxon>
        <taxon>Euteleostomi</taxon>
        <taxon>Archelosauria</taxon>
        <taxon>Archosauria</taxon>
        <taxon>Dinosauria</taxon>
        <taxon>Saurischia</taxon>
        <taxon>Theropoda</taxon>
        <taxon>Coelurosauria</taxon>
        <taxon>Aves</taxon>
        <taxon>Neognathae</taxon>
        <taxon>Neoaves</taxon>
        <taxon>Telluraves</taxon>
        <taxon>Strigiformes</taxon>
        <taxon>Strigidae</taxon>
        <taxon>Strix</taxon>
    </lineage>
</organism>
<dbReference type="SUPFAM" id="SSF48726">
    <property type="entry name" value="Immunoglobulin"/>
    <property type="match status" value="1"/>
</dbReference>
<keyword evidence="1 6" id="KW-0732">Signal</keyword>
<reference evidence="8" key="1">
    <citation type="submission" date="2025-08" db="UniProtKB">
        <authorList>
            <consortium name="Ensembl"/>
        </authorList>
    </citation>
    <scope>IDENTIFICATION</scope>
</reference>
<dbReference type="PANTHER" id="PTHR16423:SF6">
    <property type="entry name" value="TRIGGERING RECEPTOR EXPRESSED ON MYELOID CELLS 2-RELATED"/>
    <property type="match status" value="1"/>
</dbReference>
<dbReference type="Ensembl" id="ENSSOCT00000006547.1">
    <property type="protein sequence ID" value="ENSSOCP00000006386.1"/>
    <property type="gene ID" value="ENSSOCG00000004900.1"/>
</dbReference>
<name>A0A8D0KSX8_STROC</name>
<dbReference type="InterPro" id="IPR052314">
    <property type="entry name" value="Immune_rcpt_domain"/>
</dbReference>
<evidence type="ECO:0000256" key="2">
    <source>
        <dbReference type="ARBA" id="ARBA00023157"/>
    </source>
</evidence>
<evidence type="ECO:0000259" key="7">
    <source>
        <dbReference type="Pfam" id="PF07686"/>
    </source>
</evidence>
<evidence type="ECO:0000313" key="9">
    <source>
        <dbReference type="Proteomes" id="UP000694551"/>
    </source>
</evidence>
<feature type="compositionally biased region" description="Polar residues" evidence="4">
    <location>
        <begin position="351"/>
        <end position="362"/>
    </location>
</feature>